<comment type="caution">
    <text evidence="7">The sequence shown here is derived from an EMBL/GenBank/DDBJ whole genome shotgun (WGS) entry which is preliminary data.</text>
</comment>
<feature type="domain" description="TMEM205-like" evidence="6">
    <location>
        <begin position="9"/>
        <end position="120"/>
    </location>
</feature>
<feature type="transmembrane region" description="Helical" evidence="5">
    <location>
        <begin position="137"/>
        <end position="158"/>
    </location>
</feature>
<reference evidence="7 8" key="1">
    <citation type="submission" date="2019-10" db="EMBL/GenBank/DDBJ databases">
        <title>Two novel species isolated from a subtropical stream in China.</title>
        <authorList>
            <person name="Lu H."/>
        </authorList>
    </citation>
    <scope>NUCLEOTIDE SEQUENCE [LARGE SCALE GENOMIC DNA]</scope>
    <source>
        <strain evidence="7 8">FT29W</strain>
    </source>
</reference>
<evidence type="ECO:0000256" key="2">
    <source>
        <dbReference type="ARBA" id="ARBA00022692"/>
    </source>
</evidence>
<dbReference type="RefSeq" id="WP_070269461.1">
    <property type="nucleotide sequence ID" value="NZ_WHUG01000004.1"/>
</dbReference>
<evidence type="ECO:0000313" key="7">
    <source>
        <dbReference type="EMBL" id="MQA38991.1"/>
    </source>
</evidence>
<dbReference type="GO" id="GO:0016020">
    <property type="term" value="C:membrane"/>
    <property type="evidence" value="ECO:0007669"/>
    <property type="project" value="UniProtKB-SubCell"/>
</dbReference>
<accession>A0A6A7N1Z9</accession>
<dbReference type="AlphaFoldDB" id="A0A6A7N1Z9"/>
<feature type="transmembrane region" description="Helical" evidence="5">
    <location>
        <begin position="49"/>
        <end position="67"/>
    </location>
</feature>
<dbReference type="Proteomes" id="UP000440498">
    <property type="component" value="Unassembled WGS sequence"/>
</dbReference>
<evidence type="ECO:0000256" key="5">
    <source>
        <dbReference type="SAM" id="Phobius"/>
    </source>
</evidence>
<proteinExistence type="predicted"/>
<keyword evidence="3 5" id="KW-1133">Transmembrane helix</keyword>
<dbReference type="InterPro" id="IPR025423">
    <property type="entry name" value="TMEM205-like"/>
</dbReference>
<evidence type="ECO:0000313" key="8">
    <source>
        <dbReference type="Proteomes" id="UP000440498"/>
    </source>
</evidence>
<evidence type="ECO:0000256" key="3">
    <source>
        <dbReference type="ARBA" id="ARBA00022989"/>
    </source>
</evidence>
<evidence type="ECO:0000256" key="1">
    <source>
        <dbReference type="ARBA" id="ARBA00004370"/>
    </source>
</evidence>
<keyword evidence="2 5" id="KW-0812">Transmembrane</keyword>
<keyword evidence="8" id="KW-1185">Reference proteome</keyword>
<evidence type="ECO:0000259" key="6">
    <source>
        <dbReference type="Pfam" id="PF13664"/>
    </source>
</evidence>
<organism evidence="7 8">
    <name type="scientific">Rugamonas aquatica</name>
    <dbReference type="NCBI Taxonomy" id="2743357"/>
    <lineage>
        <taxon>Bacteria</taxon>
        <taxon>Pseudomonadati</taxon>
        <taxon>Pseudomonadota</taxon>
        <taxon>Betaproteobacteria</taxon>
        <taxon>Burkholderiales</taxon>
        <taxon>Oxalobacteraceae</taxon>
        <taxon>Telluria group</taxon>
        <taxon>Rugamonas</taxon>
    </lineage>
</organism>
<gene>
    <name evidence="7" type="ORF">GEV02_12565</name>
</gene>
<protein>
    <submittedName>
        <fullName evidence="7">DUF4149 domain-containing protein</fullName>
    </submittedName>
</protein>
<keyword evidence="4 5" id="KW-0472">Membrane</keyword>
<name>A0A6A7N1Z9_9BURK</name>
<comment type="subcellular location">
    <subcellularLocation>
        <location evidence="1">Membrane</location>
    </subcellularLocation>
</comment>
<sequence>MLLARTRLLVATLWAGSLWAVGYLAAPTLFATLSDRVLAGTIAASLFKNQAWLSIACALVMLVLLWVSKGAETGGIFAGSAANSAAKTRRTLLVVVIAMLGCTLVSHFGLQPMMAALRAAAGPGGVMEGAAKNEFGMLHGISSSIYLVQSLLAAWLVVKQ</sequence>
<dbReference type="Pfam" id="PF13664">
    <property type="entry name" value="DUF4149"/>
    <property type="match status" value="1"/>
</dbReference>
<dbReference type="EMBL" id="WHUG01000004">
    <property type="protein sequence ID" value="MQA38991.1"/>
    <property type="molecule type" value="Genomic_DNA"/>
</dbReference>
<feature type="transmembrane region" description="Helical" evidence="5">
    <location>
        <begin position="92"/>
        <end position="117"/>
    </location>
</feature>
<evidence type="ECO:0000256" key="4">
    <source>
        <dbReference type="ARBA" id="ARBA00023136"/>
    </source>
</evidence>